<evidence type="ECO:0000313" key="20">
    <source>
        <dbReference type="Proteomes" id="UP000834106"/>
    </source>
</evidence>
<feature type="disulfide bond" evidence="16">
    <location>
        <begin position="357"/>
        <end position="362"/>
    </location>
</feature>
<dbReference type="InterPro" id="IPR032675">
    <property type="entry name" value="LRR_dom_sf"/>
</dbReference>
<evidence type="ECO:0000259" key="18">
    <source>
        <dbReference type="PROSITE" id="PS50873"/>
    </source>
</evidence>
<dbReference type="InterPro" id="IPR053781">
    <property type="entry name" value="F-box_AtFBL13-like"/>
</dbReference>
<dbReference type="FunFam" id="1.10.420.10:FF:000001">
    <property type="entry name" value="Peroxidase"/>
    <property type="match status" value="1"/>
</dbReference>
<reference evidence="19" key="1">
    <citation type="submission" date="2023-05" db="EMBL/GenBank/DDBJ databases">
        <authorList>
            <person name="Huff M."/>
        </authorList>
    </citation>
    <scope>NUCLEOTIDE SEQUENCE</scope>
</reference>
<feature type="domain" description="Plant heme peroxidase family profile" evidence="18">
    <location>
        <begin position="314"/>
        <end position="619"/>
    </location>
</feature>
<dbReference type="SUPFAM" id="SSF81383">
    <property type="entry name" value="F-box domain"/>
    <property type="match status" value="1"/>
</dbReference>
<dbReference type="Gene3D" id="1.10.420.10">
    <property type="entry name" value="Peroxidase, domain 2"/>
    <property type="match status" value="1"/>
</dbReference>
<dbReference type="PANTHER" id="PTHR31388:SF9">
    <property type="entry name" value="PEROXIDASE 11"/>
    <property type="match status" value="1"/>
</dbReference>
<evidence type="ECO:0000256" key="1">
    <source>
        <dbReference type="ARBA" id="ARBA00000189"/>
    </source>
</evidence>
<evidence type="ECO:0000256" key="14">
    <source>
        <dbReference type="PIRSR" id="PIRSR600823-3"/>
    </source>
</evidence>
<sequence>MLEDLNNFTPPSQPLPSPFLVFSTLDSNKSLHPSVLIVAISSPSLHFLHHLSSKTLIGTLVLPEFPFSGNTVEPSLGDKSCNVYALNQSDKLIIIALVQYSVTAERSHAVAKLLIGERIIPERVLILDSVQSRNFRGKLSPDDTFAIKLETSFERRSSDTVDSPLIKGLDYFPSGSVVDGLAAALLSRCQLKKIKGTLCVSWPHFGISVMSLIKSLLLKDVLAGINPSSDVDLENEYLRNQMMRLVVGSYYMGTRVSFINVTGFGVRVMAYRSQVMGLGGNACCGRLVMVVVDWVLRRMVLCIACSCLHASEPPLTLDYYKSTCPTVLEIVWKEMECAVLSDPRNAALILRLHFHDCFVQGCDGSVLLDDTITLQGEKKAPENIHALKGFRIIDRIKNQLESECPEMVSCADILTIAARDAVLLVGGPYWDVPLGRKDSKNAGYELVETNLPKANEGLLSIISKFINQGLSVTDMVALSGSHTIGMARCVNFRERIYGDFTATSGMNPVSQSYLNSLKSVCSADRKSNQNKSALDHVTPNLFDNSYYHVLLRGEGLINSDQELYSSVLAVQTKELVEKYAANAIAFFEQFSESMVKLGDIANPETYVNGEVRKNCRDVAMNLWPSKCVSGKVGTAPFYPGKSPIVDSFATNEDLDASRILCTLACLRICIAQKLVLEEFLIECSKETSTDRTSSTRNLTSHIEQREAAAKIFFLGTTLKFGRQIHYVRSTSSSTKLEKMTCRMTKSVKVSEGMEDRISDLPSEIIDCILDYMPVQDAARMSILSRKWRNVWPMHPKLIFDEHCFKVIRNGRFQYHQIINKILLQHMGPVVEFFLDLSYISGTHFSYVDQWICFLSRNGVKKLTLVNLKQPRMLYSLPSYVFSCPSLKTLAIHNVCIKPCPIGSLELAKKDGFDLSSLLEKLPKIENLILNGFALKFLAAGTASTLLPRTVECLEHLTLDCLDVTDLDHISTTVCLLQSCPNLRILDLKVLSRKKVNEEGVLNFFKALDCMKLNLVKLKTVKICLKRRKPVAELKLLKLLLTCSASLDKVIIEVKCSIDSGAGFRITKELLGYSRASPNANIIWSECKNSKTGHS</sequence>
<evidence type="ECO:0000256" key="12">
    <source>
        <dbReference type="PIRSR" id="PIRSR600823-1"/>
    </source>
</evidence>
<evidence type="ECO:0000256" key="11">
    <source>
        <dbReference type="ARBA" id="ARBA00023180"/>
    </source>
</evidence>
<dbReference type="CDD" id="cd22160">
    <property type="entry name" value="F-box_AtFBL13-like"/>
    <property type="match status" value="1"/>
</dbReference>
<dbReference type="Proteomes" id="UP000834106">
    <property type="component" value="Chromosome 2"/>
</dbReference>
<feature type="binding site" evidence="14">
    <location>
        <position position="377"/>
    </location>
    <ligand>
        <name>Ca(2+)</name>
        <dbReference type="ChEBI" id="CHEBI:29108"/>
        <label>1</label>
    </ligand>
</feature>
<dbReference type="Pfam" id="PF00141">
    <property type="entry name" value="peroxidase"/>
    <property type="match status" value="1"/>
</dbReference>
<feature type="binding site" evidence="14">
    <location>
        <position position="361"/>
    </location>
    <ligand>
        <name>Ca(2+)</name>
        <dbReference type="ChEBI" id="CHEBI:29108"/>
        <label>1</label>
    </ligand>
</feature>
<keyword evidence="6 14" id="KW-0479">Metal-binding</keyword>
<dbReference type="InterPro" id="IPR010255">
    <property type="entry name" value="Haem_peroxidase_sf"/>
</dbReference>
<keyword evidence="8" id="KW-0560">Oxidoreductase</keyword>
<keyword evidence="20" id="KW-1185">Reference proteome</keyword>
<dbReference type="GO" id="GO:0046872">
    <property type="term" value="F:metal ion binding"/>
    <property type="evidence" value="ECO:0007669"/>
    <property type="project" value="UniProtKB-KW"/>
</dbReference>
<dbReference type="InterPro" id="IPR019794">
    <property type="entry name" value="Peroxidases_AS"/>
</dbReference>
<feature type="binding site" evidence="14">
    <location>
        <position position="365"/>
    </location>
    <ligand>
        <name>Ca(2+)</name>
        <dbReference type="ChEBI" id="CHEBI:29108"/>
        <label>1</label>
    </ligand>
</feature>
<name>A0AAD1YRX0_9LAMI</name>
<dbReference type="PROSITE" id="PS00436">
    <property type="entry name" value="PEROXIDASE_2"/>
    <property type="match status" value="1"/>
</dbReference>
<evidence type="ECO:0000256" key="2">
    <source>
        <dbReference type="ARBA" id="ARBA00006873"/>
    </source>
</evidence>
<dbReference type="SUPFAM" id="SSF48113">
    <property type="entry name" value="Heme-dependent peroxidases"/>
    <property type="match status" value="1"/>
</dbReference>
<feature type="site" description="Transition state stabilizer" evidence="15">
    <location>
        <position position="351"/>
    </location>
</feature>
<protein>
    <recommendedName>
        <fullName evidence="3">peroxidase</fullName>
        <ecNumber evidence="3">1.11.1.7</ecNumber>
    </recommendedName>
</protein>
<evidence type="ECO:0000256" key="6">
    <source>
        <dbReference type="ARBA" id="ARBA00022723"/>
    </source>
</evidence>
<dbReference type="PRINTS" id="PR00461">
    <property type="entry name" value="PLPEROXIDASE"/>
</dbReference>
<feature type="binding site" evidence="13">
    <location>
        <position position="452"/>
    </location>
    <ligand>
        <name>substrate</name>
    </ligand>
</feature>
<evidence type="ECO:0000256" key="4">
    <source>
        <dbReference type="ARBA" id="ARBA00022559"/>
    </source>
</evidence>
<keyword evidence="11" id="KW-0325">Glycoprotein</keyword>
<dbReference type="CDD" id="cd00693">
    <property type="entry name" value="secretory_peroxidase"/>
    <property type="match status" value="1"/>
</dbReference>
<evidence type="ECO:0000256" key="5">
    <source>
        <dbReference type="ARBA" id="ARBA00022617"/>
    </source>
</evidence>
<dbReference type="InterPro" id="IPR036047">
    <property type="entry name" value="F-box-like_dom_sf"/>
</dbReference>
<keyword evidence="7 14" id="KW-0106">Calcium</keyword>
<feature type="binding site" evidence="14">
    <location>
        <position position="483"/>
    </location>
    <ligand>
        <name>Ca(2+)</name>
        <dbReference type="ChEBI" id="CHEBI:29108"/>
        <label>2</label>
    </ligand>
</feature>
<feature type="domain" description="F-box" evidence="17">
    <location>
        <begin position="754"/>
        <end position="802"/>
    </location>
</feature>
<accession>A0AAD1YRX0</accession>
<dbReference type="FunFam" id="1.10.520.10:FF:000009">
    <property type="entry name" value="Peroxidase"/>
    <property type="match status" value="1"/>
</dbReference>
<dbReference type="InterPro" id="IPR033905">
    <property type="entry name" value="Secretory_peroxidase"/>
</dbReference>
<dbReference type="PROSITE" id="PS00435">
    <property type="entry name" value="PEROXIDASE_1"/>
    <property type="match status" value="1"/>
</dbReference>
<dbReference type="SUPFAM" id="SSF52047">
    <property type="entry name" value="RNI-like"/>
    <property type="match status" value="1"/>
</dbReference>
<gene>
    <name evidence="19" type="ORF">FPE_LOCUS3558</name>
</gene>
<comment type="cofactor">
    <cofactor evidence="14">
        <name>Ca(2+)</name>
        <dbReference type="ChEBI" id="CHEBI:29108"/>
    </cofactor>
    <text evidence="14">Binds 2 calcium ions per subunit.</text>
</comment>
<dbReference type="InterPro" id="IPR002016">
    <property type="entry name" value="Haem_peroxidase"/>
</dbReference>
<dbReference type="PANTHER" id="PTHR31388">
    <property type="entry name" value="PEROXIDASE 72-RELATED"/>
    <property type="match status" value="1"/>
</dbReference>
<evidence type="ECO:0000256" key="8">
    <source>
        <dbReference type="ARBA" id="ARBA00023002"/>
    </source>
</evidence>
<comment type="similarity">
    <text evidence="2">Belongs to the peroxidase family. Ascorbate peroxidase subfamily.</text>
</comment>
<keyword evidence="5" id="KW-0349">Heme</keyword>
<evidence type="ECO:0000256" key="7">
    <source>
        <dbReference type="ARBA" id="ARBA00022837"/>
    </source>
</evidence>
<dbReference type="GO" id="GO:0006979">
    <property type="term" value="P:response to oxidative stress"/>
    <property type="evidence" value="ECO:0007669"/>
    <property type="project" value="InterPro"/>
</dbReference>
<dbReference type="GO" id="GO:0042744">
    <property type="term" value="P:hydrogen peroxide catabolic process"/>
    <property type="evidence" value="ECO:0007669"/>
    <property type="project" value="InterPro"/>
</dbReference>
<dbReference type="GO" id="GO:0020037">
    <property type="term" value="F:heme binding"/>
    <property type="evidence" value="ECO:0007669"/>
    <property type="project" value="InterPro"/>
</dbReference>
<evidence type="ECO:0000256" key="15">
    <source>
        <dbReference type="PIRSR" id="PIRSR600823-4"/>
    </source>
</evidence>
<keyword evidence="9 14" id="KW-0408">Iron</keyword>
<dbReference type="InterPro" id="IPR000823">
    <property type="entry name" value="Peroxidase_pln"/>
</dbReference>
<comment type="catalytic activity">
    <reaction evidence="1">
        <text>2 a phenolic donor + H2O2 = 2 a phenolic radical donor + 2 H2O</text>
        <dbReference type="Rhea" id="RHEA:56136"/>
        <dbReference type="ChEBI" id="CHEBI:15377"/>
        <dbReference type="ChEBI" id="CHEBI:16240"/>
        <dbReference type="ChEBI" id="CHEBI:139520"/>
        <dbReference type="ChEBI" id="CHEBI:139521"/>
        <dbReference type="EC" id="1.11.1.7"/>
    </reaction>
</comment>
<feature type="binding site" evidence="14">
    <location>
        <position position="359"/>
    </location>
    <ligand>
        <name>Ca(2+)</name>
        <dbReference type="ChEBI" id="CHEBI:29108"/>
        <label>1</label>
    </ligand>
</feature>
<dbReference type="AlphaFoldDB" id="A0AAD1YRX0"/>
<evidence type="ECO:0000256" key="9">
    <source>
        <dbReference type="ARBA" id="ARBA00023004"/>
    </source>
</evidence>
<keyword evidence="4" id="KW-0575">Peroxidase</keyword>
<feature type="disulfide bond" evidence="16">
    <location>
        <begin position="324"/>
        <end position="404"/>
    </location>
</feature>
<proteinExistence type="inferred from homology"/>
<dbReference type="EMBL" id="OU503037">
    <property type="protein sequence ID" value="CAI9756128.1"/>
    <property type="molecule type" value="Genomic_DNA"/>
</dbReference>
<organism evidence="19 20">
    <name type="scientific">Fraxinus pennsylvanica</name>
    <dbReference type="NCBI Taxonomy" id="56036"/>
    <lineage>
        <taxon>Eukaryota</taxon>
        <taxon>Viridiplantae</taxon>
        <taxon>Streptophyta</taxon>
        <taxon>Embryophyta</taxon>
        <taxon>Tracheophyta</taxon>
        <taxon>Spermatophyta</taxon>
        <taxon>Magnoliopsida</taxon>
        <taxon>eudicotyledons</taxon>
        <taxon>Gunneridae</taxon>
        <taxon>Pentapetalae</taxon>
        <taxon>asterids</taxon>
        <taxon>lamiids</taxon>
        <taxon>Lamiales</taxon>
        <taxon>Oleaceae</taxon>
        <taxon>Oleeae</taxon>
        <taxon>Fraxinus</taxon>
    </lineage>
</organism>
<feature type="binding site" description="axial binding residue" evidence="14">
    <location>
        <position position="482"/>
    </location>
    <ligand>
        <name>heme b</name>
        <dbReference type="ChEBI" id="CHEBI:60344"/>
    </ligand>
    <ligandPart>
        <name>Fe</name>
        <dbReference type="ChEBI" id="CHEBI:18248"/>
    </ligandPart>
</feature>
<dbReference type="PRINTS" id="PR00458">
    <property type="entry name" value="PEROXIDASE"/>
</dbReference>
<evidence type="ECO:0000256" key="13">
    <source>
        <dbReference type="PIRSR" id="PIRSR600823-2"/>
    </source>
</evidence>
<evidence type="ECO:0000256" key="16">
    <source>
        <dbReference type="PIRSR" id="PIRSR600823-5"/>
    </source>
</evidence>
<comment type="cofactor">
    <cofactor evidence="14">
        <name>heme b</name>
        <dbReference type="ChEBI" id="CHEBI:60344"/>
    </cofactor>
    <text evidence="14">Binds 1 heme b (iron(II)-protoporphyrin IX) group per subunit.</text>
</comment>
<evidence type="ECO:0000256" key="3">
    <source>
        <dbReference type="ARBA" id="ARBA00012313"/>
    </source>
</evidence>
<feature type="binding site" evidence="14">
    <location>
        <position position="535"/>
    </location>
    <ligand>
        <name>Ca(2+)</name>
        <dbReference type="ChEBI" id="CHEBI:29108"/>
        <label>2</label>
    </ligand>
</feature>
<dbReference type="Pfam" id="PF00646">
    <property type="entry name" value="F-box"/>
    <property type="match status" value="1"/>
</dbReference>
<feature type="active site" description="Proton acceptor" evidence="12">
    <location>
        <position position="355"/>
    </location>
</feature>
<dbReference type="PROSITE" id="PS50873">
    <property type="entry name" value="PEROXIDASE_4"/>
    <property type="match status" value="1"/>
</dbReference>
<dbReference type="EC" id="1.11.1.7" evidence="3"/>
<dbReference type="GO" id="GO:0140825">
    <property type="term" value="F:lactoperoxidase activity"/>
    <property type="evidence" value="ECO:0007669"/>
    <property type="project" value="UniProtKB-EC"/>
</dbReference>
<evidence type="ECO:0000313" key="19">
    <source>
        <dbReference type="EMBL" id="CAI9756128.1"/>
    </source>
</evidence>
<dbReference type="Gene3D" id="1.10.520.10">
    <property type="match status" value="1"/>
</dbReference>
<feature type="binding site" evidence="14">
    <location>
        <position position="356"/>
    </location>
    <ligand>
        <name>Ca(2+)</name>
        <dbReference type="ChEBI" id="CHEBI:29108"/>
        <label>1</label>
    </ligand>
</feature>
<keyword evidence="10 16" id="KW-1015">Disulfide bond</keyword>
<dbReference type="Gene3D" id="3.80.10.10">
    <property type="entry name" value="Ribonuclease Inhibitor"/>
    <property type="match status" value="1"/>
</dbReference>
<feature type="binding site" evidence="14">
    <location>
        <position position="538"/>
    </location>
    <ligand>
        <name>Ca(2+)</name>
        <dbReference type="ChEBI" id="CHEBI:29108"/>
        <label>2</label>
    </ligand>
</feature>
<evidence type="ECO:0000259" key="17">
    <source>
        <dbReference type="PROSITE" id="PS50181"/>
    </source>
</evidence>
<dbReference type="InterPro" id="IPR001810">
    <property type="entry name" value="F-box_dom"/>
</dbReference>
<evidence type="ECO:0000256" key="10">
    <source>
        <dbReference type="ARBA" id="ARBA00023157"/>
    </source>
</evidence>
<dbReference type="SMART" id="SM00256">
    <property type="entry name" value="FBOX"/>
    <property type="match status" value="1"/>
</dbReference>
<feature type="binding site" evidence="14">
    <location>
        <position position="363"/>
    </location>
    <ligand>
        <name>Ca(2+)</name>
        <dbReference type="ChEBI" id="CHEBI:29108"/>
        <label>1</label>
    </ligand>
</feature>
<dbReference type="PROSITE" id="PS50181">
    <property type="entry name" value="FBOX"/>
    <property type="match status" value="1"/>
</dbReference>
<feature type="binding site" evidence="14">
    <location>
        <position position="543"/>
    </location>
    <ligand>
        <name>Ca(2+)</name>
        <dbReference type="ChEBI" id="CHEBI:29108"/>
        <label>2</label>
    </ligand>
</feature>
<feature type="disulfide bond" evidence="16">
    <location>
        <begin position="489"/>
        <end position="521"/>
    </location>
</feature>
<dbReference type="InterPro" id="IPR019793">
    <property type="entry name" value="Peroxidases_heam-ligand_BS"/>
</dbReference>
<feature type="disulfide bond" evidence="16">
    <location>
        <begin position="410"/>
        <end position="615"/>
    </location>
</feature>